<keyword evidence="8" id="KW-0812">Transmembrane</keyword>
<keyword evidence="8" id="KW-1133">Transmembrane helix</keyword>
<dbReference type="EC" id="2.7.13.3" evidence="2"/>
<dbReference type="Gene3D" id="3.30.565.10">
    <property type="entry name" value="Histidine kinase-like ATPase, C-terminal domain"/>
    <property type="match status" value="1"/>
</dbReference>
<dbReference type="CDD" id="cd00156">
    <property type="entry name" value="REC"/>
    <property type="match status" value="1"/>
</dbReference>
<evidence type="ECO:0000313" key="12">
    <source>
        <dbReference type="Proteomes" id="UP000321055"/>
    </source>
</evidence>
<feature type="domain" description="Response regulatory" evidence="10">
    <location>
        <begin position="463"/>
        <end position="580"/>
    </location>
</feature>
<dbReference type="InterPro" id="IPR003594">
    <property type="entry name" value="HATPase_dom"/>
</dbReference>
<dbReference type="Gene3D" id="1.10.287.130">
    <property type="match status" value="1"/>
</dbReference>
<evidence type="ECO:0000256" key="3">
    <source>
        <dbReference type="ARBA" id="ARBA00022553"/>
    </source>
</evidence>
<dbReference type="InterPro" id="IPR004358">
    <property type="entry name" value="Sig_transdc_His_kin-like_C"/>
</dbReference>
<evidence type="ECO:0000259" key="9">
    <source>
        <dbReference type="PROSITE" id="PS50109"/>
    </source>
</evidence>
<evidence type="ECO:0000259" key="10">
    <source>
        <dbReference type="PROSITE" id="PS50110"/>
    </source>
</evidence>
<feature type="transmembrane region" description="Helical" evidence="8">
    <location>
        <begin position="26"/>
        <end position="43"/>
    </location>
</feature>
<dbReference type="AlphaFoldDB" id="A0A5C7W0A7"/>
<dbReference type="InterPro" id="IPR036097">
    <property type="entry name" value="HisK_dim/P_sf"/>
</dbReference>
<proteinExistence type="predicted"/>
<dbReference type="GO" id="GO:0000155">
    <property type="term" value="F:phosphorelay sensor kinase activity"/>
    <property type="evidence" value="ECO:0007669"/>
    <property type="project" value="InterPro"/>
</dbReference>
<accession>A0A5C7W0A7</accession>
<feature type="transmembrane region" description="Helical" evidence="8">
    <location>
        <begin position="141"/>
        <end position="159"/>
    </location>
</feature>
<keyword evidence="8" id="KW-0472">Membrane</keyword>
<dbReference type="Pfam" id="PF00072">
    <property type="entry name" value="Response_reg"/>
    <property type="match status" value="1"/>
</dbReference>
<dbReference type="SUPFAM" id="SSF47384">
    <property type="entry name" value="Homodimeric domain of signal transducing histidine kinase"/>
    <property type="match status" value="1"/>
</dbReference>
<dbReference type="SMART" id="SM00388">
    <property type="entry name" value="HisKA"/>
    <property type="match status" value="1"/>
</dbReference>
<dbReference type="EMBL" id="SSFX01000007">
    <property type="protein sequence ID" value="TXI30769.1"/>
    <property type="molecule type" value="Genomic_DNA"/>
</dbReference>
<keyword evidence="5 11" id="KW-0418">Kinase</keyword>
<dbReference type="SMART" id="SM00448">
    <property type="entry name" value="REC"/>
    <property type="match status" value="1"/>
</dbReference>
<evidence type="ECO:0000256" key="2">
    <source>
        <dbReference type="ARBA" id="ARBA00012438"/>
    </source>
</evidence>
<dbReference type="PROSITE" id="PS50109">
    <property type="entry name" value="HIS_KIN"/>
    <property type="match status" value="1"/>
</dbReference>
<dbReference type="PRINTS" id="PR00344">
    <property type="entry name" value="BCTRLSENSOR"/>
</dbReference>
<organism evidence="11 12">
    <name type="scientific">Nitrosomonas oligotropha</name>
    <dbReference type="NCBI Taxonomy" id="42354"/>
    <lineage>
        <taxon>Bacteria</taxon>
        <taxon>Pseudomonadati</taxon>
        <taxon>Pseudomonadota</taxon>
        <taxon>Betaproteobacteria</taxon>
        <taxon>Nitrosomonadales</taxon>
        <taxon>Nitrosomonadaceae</taxon>
        <taxon>Nitrosomonas</taxon>
    </lineage>
</organism>
<dbReference type="GO" id="GO:0009927">
    <property type="term" value="F:histidine phosphotransfer kinase activity"/>
    <property type="evidence" value="ECO:0007669"/>
    <property type="project" value="TreeGrafter"/>
</dbReference>
<dbReference type="PROSITE" id="PS50110">
    <property type="entry name" value="RESPONSE_REGULATORY"/>
    <property type="match status" value="1"/>
</dbReference>
<comment type="caution">
    <text evidence="11">The sequence shown here is derived from an EMBL/GenBank/DDBJ whole genome shotgun (WGS) entry which is preliminary data.</text>
</comment>
<dbReference type="Gene3D" id="3.40.50.2300">
    <property type="match status" value="1"/>
</dbReference>
<keyword evidence="3 6" id="KW-0597">Phosphoprotein</keyword>
<evidence type="ECO:0000313" key="11">
    <source>
        <dbReference type="EMBL" id="TXI30769.1"/>
    </source>
</evidence>
<dbReference type="FunFam" id="3.30.565.10:FF:000049">
    <property type="entry name" value="Two-component sensor histidine kinase"/>
    <property type="match status" value="1"/>
</dbReference>
<dbReference type="Proteomes" id="UP000321055">
    <property type="component" value="Unassembled WGS sequence"/>
</dbReference>
<name>A0A5C7W0A7_9PROT</name>
<dbReference type="InterPro" id="IPR011006">
    <property type="entry name" value="CheY-like_superfamily"/>
</dbReference>
<keyword evidence="4" id="KW-0808">Transferase</keyword>
<dbReference type="InterPro" id="IPR036890">
    <property type="entry name" value="HATPase_C_sf"/>
</dbReference>
<protein>
    <recommendedName>
        <fullName evidence="2">histidine kinase</fullName>
        <ecNumber evidence="2">2.7.13.3</ecNumber>
    </recommendedName>
</protein>
<sequence>MNNTAQALQTQIAVESMWIAMEQGRYVFFAMLFVSLFLIYGLWDHAPHDLLIEWFLLSQSLHFIEWRIFHFYRLHKARLVVNFRWVRMIVLFLNLGLGVCWVLCIVWFLEPTQPTNVMLITMALTITVTGTMLVWFFYLPIVLVTMLPPALTLIGSLLLQDGRAYLATSILLSLLSLFAIISSLKLAQMLNYALQLNFENATLREQSDQARQEAEQANTAKTRFLATASHDLRQPIHALNLFFAELSDRVQDANTSALITQINSAIRTMNTMLSALLDVSKLDAGVIKPATEPVDLATLFTRLASEFVPIAQENHNRLRVQMTAAVVQSDPLMLERMLRNLISNALRYTMQGRVLVVARVYDQLVRISVMDTGMGIPADQLDKIFIEFYQVGNPARNRQQGLGLGLSIVKKLADLLKHPITVSSTIGVGSCFSITLPLAQISQDFSSAKLPDDFIDFSLAGYLVLVIDDDVTILDAMRSLLTYWGCRVMVATHSSDALQQIASDDSEIDLLIIDYRLSENQSGIVTARKIQNHVRLSLPVILLTGDTAPERLREATASGFALLHKPVEIPMLRSMMEKLVSLKTTENQKS</sequence>
<dbReference type="SMART" id="SM00387">
    <property type="entry name" value="HATPase_c"/>
    <property type="match status" value="1"/>
</dbReference>
<comment type="catalytic activity">
    <reaction evidence="1">
        <text>ATP + protein L-histidine = ADP + protein N-phospho-L-histidine.</text>
        <dbReference type="EC" id="2.7.13.3"/>
    </reaction>
</comment>
<dbReference type="InterPro" id="IPR003661">
    <property type="entry name" value="HisK_dim/P_dom"/>
</dbReference>
<dbReference type="CDD" id="cd00082">
    <property type="entry name" value="HisKA"/>
    <property type="match status" value="1"/>
</dbReference>
<dbReference type="InterPro" id="IPR001789">
    <property type="entry name" value="Sig_transdc_resp-reg_receiver"/>
</dbReference>
<feature type="transmembrane region" description="Helical" evidence="8">
    <location>
        <begin position="115"/>
        <end position="136"/>
    </location>
</feature>
<feature type="transmembrane region" description="Helical" evidence="8">
    <location>
        <begin position="85"/>
        <end position="109"/>
    </location>
</feature>
<dbReference type="SUPFAM" id="SSF52172">
    <property type="entry name" value="CheY-like"/>
    <property type="match status" value="1"/>
</dbReference>
<dbReference type="Pfam" id="PF00512">
    <property type="entry name" value="HisKA"/>
    <property type="match status" value="1"/>
</dbReference>
<dbReference type="GO" id="GO:0005886">
    <property type="term" value="C:plasma membrane"/>
    <property type="evidence" value="ECO:0007669"/>
    <property type="project" value="TreeGrafter"/>
</dbReference>
<dbReference type="PANTHER" id="PTHR43047:SF9">
    <property type="entry name" value="HISTIDINE KINASE"/>
    <property type="match status" value="1"/>
</dbReference>
<gene>
    <name evidence="11" type="ORF">E6Q60_00580</name>
</gene>
<feature type="modified residue" description="4-aspartylphosphate" evidence="6">
    <location>
        <position position="514"/>
    </location>
</feature>
<evidence type="ECO:0000256" key="4">
    <source>
        <dbReference type="ARBA" id="ARBA00022679"/>
    </source>
</evidence>
<evidence type="ECO:0000256" key="7">
    <source>
        <dbReference type="SAM" id="Coils"/>
    </source>
</evidence>
<feature type="domain" description="Histidine kinase" evidence="9">
    <location>
        <begin position="227"/>
        <end position="440"/>
    </location>
</feature>
<feature type="transmembrane region" description="Helical" evidence="8">
    <location>
        <begin position="165"/>
        <end position="187"/>
    </location>
</feature>
<keyword evidence="7" id="KW-0175">Coiled coil</keyword>
<evidence type="ECO:0000256" key="8">
    <source>
        <dbReference type="SAM" id="Phobius"/>
    </source>
</evidence>
<reference evidence="11 12" key="1">
    <citation type="submission" date="2018-09" db="EMBL/GenBank/DDBJ databases">
        <title>Metagenome Assembled Genomes from an Advanced Water Purification Facility.</title>
        <authorList>
            <person name="Stamps B.W."/>
            <person name="Spear J.R."/>
        </authorList>
    </citation>
    <scope>NUCLEOTIDE SEQUENCE [LARGE SCALE GENOMIC DNA]</scope>
    <source>
        <strain evidence="11">Bin_54_1</strain>
    </source>
</reference>
<feature type="coiled-coil region" evidence="7">
    <location>
        <begin position="193"/>
        <end position="223"/>
    </location>
</feature>
<dbReference type="PANTHER" id="PTHR43047">
    <property type="entry name" value="TWO-COMPONENT HISTIDINE PROTEIN KINASE"/>
    <property type="match status" value="1"/>
</dbReference>
<dbReference type="Pfam" id="PF02518">
    <property type="entry name" value="HATPase_c"/>
    <property type="match status" value="1"/>
</dbReference>
<dbReference type="SUPFAM" id="SSF55874">
    <property type="entry name" value="ATPase domain of HSP90 chaperone/DNA topoisomerase II/histidine kinase"/>
    <property type="match status" value="1"/>
</dbReference>
<evidence type="ECO:0000256" key="1">
    <source>
        <dbReference type="ARBA" id="ARBA00000085"/>
    </source>
</evidence>
<dbReference type="InterPro" id="IPR005467">
    <property type="entry name" value="His_kinase_dom"/>
</dbReference>
<evidence type="ECO:0000256" key="6">
    <source>
        <dbReference type="PROSITE-ProRule" id="PRU00169"/>
    </source>
</evidence>
<evidence type="ECO:0000256" key="5">
    <source>
        <dbReference type="ARBA" id="ARBA00022777"/>
    </source>
</evidence>